<evidence type="ECO:0008006" key="3">
    <source>
        <dbReference type="Google" id="ProtNLM"/>
    </source>
</evidence>
<dbReference type="OrthoDB" id="432970at2759"/>
<evidence type="ECO:0000313" key="1">
    <source>
        <dbReference type="EMBL" id="OSC98731.1"/>
    </source>
</evidence>
<accession>A0A1Y2IFQ4</accession>
<name>A0A1Y2IFQ4_TRAC3</name>
<dbReference type="SUPFAM" id="SSF144232">
    <property type="entry name" value="HIT/MYND zinc finger-like"/>
    <property type="match status" value="1"/>
</dbReference>
<gene>
    <name evidence="1" type="ORF">PYCCODRAFT_1396659</name>
</gene>
<evidence type="ECO:0000313" key="2">
    <source>
        <dbReference type="Proteomes" id="UP000193067"/>
    </source>
</evidence>
<dbReference type="AlphaFoldDB" id="A0A1Y2IFQ4"/>
<organism evidence="1 2">
    <name type="scientific">Trametes coccinea (strain BRFM310)</name>
    <name type="common">Pycnoporus coccineus</name>
    <dbReference type="NCBI Taxonomy" id="1353009"/>
    <lineage>
        <taxon>Eukaryota</taxon>
        <taxon>Fungi</taxon>
        <taxon>Dikarya</taxon>
        <taxon>Basidiomycota</taxon>
        <taxon>Agaricomycotina</taxon>
        <taxon>Agaricomycetes</taxon>
        <taxon>Polyporales</taxon>
        <taxon>Polyporaceae</taxon>
        <taxon>Trametes</taxon>
    </lineage>
</organism>
<keyword evidence="2" id="KW-1185">Reference proteome</keyword>
<reference evidence="1 2" key="1">
    <citation type="journal article" date="2015" name="Biotechnol. Biofuels">
        <title>Enhanced degradation of softwood versus hardwood by the white-rot fungus Pycnoporus coccineus.</title>
        <authorList>
            <person name="Couturier M."/>
            <person name="Navarro D."/>
            <person name="Chevret D."/>
            <person name="Henrissat B."/>
            <person name="Piumi F."/>
            <person name="Ruiz-Duenas F.J."/>
            <person name="Martinez A.T."/>
            <person name="Grigoriev I.V."/>
            <person name="Riley R."/>
            <person name="Lipzen A."/>
            <person name="Berrin J.G."/>
            <person name="Master E.R."/>
            <person name="Rosso M.N."/>
        </authorList>
    </citation>
    <scope>NUCLEOTIDE SEQUENCE [LARGE SCALE GENOMIC DNA]</scope>
    <source>
        <strain evidence="1 2">BRFM310</strain>
    </source>
</reference>
<proteinExistence type="predicted"/>
<dbReference type="Proteomes" id="UP000193067">
    <property type="component" value="Unassembled WGS sequence"/>
</dbReference>
<dbReference type="EMBL" id="KZ084135">
    <property type="protein sequence ID" value="OSC98731.1"/>
    <property type="molecule type" value="Genomic_DNA"/>
</dbReference>
<protein>
    <recommendedName>
        <fullName evidence="3">MYND-type domain-containing protein</fullName>
    </recommendedName>
</protein>
<sequence>MPPYPVDKMPAVSNYPQHITGMVKKWTNRIKNDPRRVCRTLLLTSPSGETVEGDTFDDAALLFDLVKEAAKKPTSRDWRGLVDAGIITSLCKWAINSQQCLMKAYMVVNDRGLAELDENSMERAKDNAPAPYTPALEVLCNAAMSCAVPPTATENKMIEELKQHWHTMVQRIWSDPSWSLEPGTDMSRVVERALLAQLVHRLTYVDSSFLDVILKPSDLTLAVVFRNWLYSTSDYDTMINCTLICPLLDGNTPNHWKRHFAEHPPPELQALLPRILLGASRGTGKKKRTPNQIAESIVSAFVNQFGRLAGRNLKDDFDFFSTLLDVGKDNVAFYRAVCQSEGLWTALFMVIVRDGLLSRNPPRGYEPDIITLQALGLYIHVGRMPAAQEHVDALVRNWLAGKILDALEVAIVPIVRHARGPMLVSSILSIIDENLPKLSAKTRKKLRAELPQPGLMMPLLQFSLRGRKEPGSILAQVLGTDEELKSAEVDVSEPTHPIWTKSAWQLLWRLTTTLRPLPGSCSARGCENPAYGGECPKCNVATYCGQECAARDDGHRILCPWMKELLWVSLCQRRPTEEMDAIRAGGVIPETPAEHVKTQEDILNGCQESGMPAEIIQRVLEIAEKNKENPLSKDEPIPGITALREAVKKVQISTAA</sequence>